<dbReference type="PANTHER" id="PTHR24320:SF148">
    <property type="entry name" value="NAD(P)-BINDING ROSSMANN-FOLD SUPERFAMILY PROTEIN"/>
    <property type="match status" value="1"/>
</dbReference>
<comment type="similarity">
    <text evidence="1 3">Belongs to the short-chain dehydrogenases/reductases (SDR) family.</text>
</comment>
<evidence type="ECO:0000313" key="4">
    <source>
        <dbReference type="EMBL" id="QGG79639.1"/>
    </source>
</evidence>
<evidence type="ECO:0000313" key="5">
    <source>
        <dbReference type="Proteomes" id="UP000388235"/>
    </source>
</evidence>
<dbReference type="PRINTS" id="PR00080">
    <property type="entry name" value="SDRFAMILY"/>
</dbReference>
<reference evidence="4 5" key="1">
    <citation type="submission" date="2019-11" db="EMBL/GenBank/DDBJ databases">
        <authorList>
            <person name="Khan S.A."/>
            <person name="Jeon C.O."/>
            <person name="Chun B.H."/>
        </authorList>
    </citation>
    <scope>NUCLEOTIDE SEQUENCE [LARGE SCALE GENOMIC DNA]</scope>
    <source>
        <strain evidence="4 5">IMCC 1097</strain>
    </source>
</reference>
<name>A0A5Q2Q650_9GAMM</name>
<dbReference type="PRINTS" id="PR00081">
    <property type="entry name" value="GDHRDH"/>
</dbReference>
<dbReference type="Pfam" id="PF00106">
    <property type="entry name" value="adh_short"/>
    <property type="match status" value="1"/>
</dbReference>
<dbReference type="EMBL" id="CP045871">
    <property type="protein sequence ID" value="QGG79639.1"/>
    <property type="molecule type" value="Genomic_DNA"/>
</dbReference>
<keyword evidence="5" id="KW-1185">Reference proteome</keyword>
<dbReference type="InterPro" id="IPR036291">
    <property type="entry name" value="NAD(P)-bd_dom_sf"/>
</dbReference>
<dbReference type="GO" id="GO:0016491">
    <property type="term" value="F:oxidoreductase activity"/>
    <property type="evidence" value="ECO:0007669"/>
    <property type="project" value="UniProtKB-KW"/>
</dbReference>
<evidence type="ECO:0000256" key="2">
    <source>
        <dbReference type="ARBA" id="ARBA00023002"/>
    </source>
</evidence>
<organism evidence="4 5">
    <name type="scientific">Litorivicinus lipolyticus</name>
    <dbReference type="NCBI Taxonomy" id="418701"/>
    <lineage>
        <taxon>Bacteria</taxon>
        <taxon>Pseudomonadati</taxon>
        <taxon>Pseudomonadota</taxon>
        <taxon>Gammaproteobacteria</taxon>
        <taxon>Oceanospirillales</taxon>
        <taxon>Litorivicinaceae</taxon>
        <taxon>Litorivicinus</taxon>
    </lineage>
</organism>
<dbReference type="Gene3D" id="3.40.50.720">
    <property type="entry name" value="NAD(P)-binding Rossmann-like Domain"/>
    <property type="match status" value="1"/>
</dbReference>
<evidence type="ECO:0000256" key="3">
    <source>
        <dbReference type="RuleBase" id="RU000363"/>
    </source>
</evidence>
<gene>
    <name evidence="4" type="ORF">GH975_03270</name>
</gene>
<dbReference type="SUPFAM" id="SSF51735">
    <property type="entry name" value="NAD(P)-binding Rossmann-fold domains"/>
    <property type="match status" value="1"/>
</dbReference>
<dbReference type="InterPro" id="IPR002347">
    <property type="entry name" value="SDR_fam"/>
</dbReference>
<dbReference type="Proteomes" id="UP000388235">
    <property type="component" value="Chromosome"/>
</dbReference>
<accession>A0A5Q2Q650</accession>
<dbReference type="AlphaFoldDB" id="A0A5Q2Q650"/>
<dbReference type="PROSITE" id="PS00061">
    <property type="entry name" value="ADH_SHORT"/>
    <property type="match status" value="1"/>
</dbReference>
<dbReference type="KEGG" id="llp:GH975_03270"/>
<protein>
    <submittedName>
        <fullName evidence="4">SDR family NAD(P)-dependent oxidoreductase</fullName>
    </submittedName>
</protein>
<dbReference type="RefSeq" id="WP_153713143.1">
    <property type="nucleotide sequence ID" value="NZ_CP045871.1"/>
</dbReference>
<dbReference type="InterPro" id="IPR020904">
    <property type="entry name" value="Sc_DH/Rdtase_CS"/>
</dbReference>
<proteinExistence type="inferred from homology"/>
<keyword evidence="2" id="KW-0560">Oxidoreductase</keyword>
<dbReference type="PANTHER" id="PTHR24320">
    <property type="entry name" value="RETINOL DEHYDROGENASE"/>
    <property type="match status" value="1"/>
</dbReference>
<evidence type="ECO:0000256" key="1">
    <source>
        <dbReference type="ARBA" id="ARBA00006484"/>
    </source>
</evidence>
<dbReference type="OrthoDB" id="109589at2"/>
<sequence>MTLRVLITGATDGIGKVAAAELIAAGHQVWIHGRDPDKLGAVADELGTPHAWCCDLSDLVEVKLAHGQLAQTFDVLVNNAGVFKTPQPRTDQGLDARFAVNTIAPLMLAQAVIKGMPDNGRIVNLSSAAQAPVDLDALAGRSQLADDFQAYAQSKLAITQWTAHLAIHVPQLCVAVNPGSLLATKMVTEGFGVAGSDVRQGSDIIVRAATGDEFLGHSGEYFDNDAGHFAPAHPNTADVASNARVFAACDALAAVN</sequence>